<dbReference type="AlphaFoldDB" id="A0AAD8RGR6"/>
<reference evidence="5" key="1">
    <citation type="submission" date="2023-07" db="EMBL/GenBank/DDBJ databases">
        <title>A chromosome-level genome assembly of Lolium multiflorum.</title>
        <authorList>
            <person name="Chen Y."/>
            <person name="Copetti D."/>
            <person name="Kolliker R."/>
            <person name="Studer B."/>
        </authorList>
    </citation>
    <scope>NUCLEOTIDE SEQUENCE</scope>
    <source>
        <strain evidence="5">02402/16</strain>
        <tissue evidence="5">Leaf</tissue>
    </source>
</reference>
<dbReference type="EMBL" id="JAUUTY010000006">
    <property type="protein sequence ID" value="KAK1619259.1"/>
    <property type="molecule type" value="Genomic_DNA"/>
</dbReference>
<evidence type="ECO:0000256" key="2">
    <source>
        <dbReference type="PROSITE-ProRule" id="PRU00176"/>
    </source>
</evidence>
<keyword evidence="6" id="KW-1185">Reference proteome</keyword>
<dbReference type="SMART" id="SM00360">
    <property type="entry name" value="RRM"/>
    <property type="match status" value="1"/>
</dbReference>
<evidence type="ECO:0000313" key="5">
    <source>
        <dbReference type="EMBL" id="KAK1619259.1"/>
    </source>
</evidence>
<organism evidence="5 6">
    <name type="scientific">Lolium multiflorum</name>
    <name type="common">Italian ryegrass</name>
    <name type="synonym">Lolium perenne subsp. multiflorum</name>
    <dbReference type="NCBI Taxonomy" id="4521"/>
    <lineage>
        <taxon>Eukaryota</taxon>
        <taxon>Viridiplantae</taxon>
        <taxon>Streptophyta</taxon>
        <taxon>Embryophyta</taxon>
        <taxon>Tracheophyta</taxon>
        <taxon>Spermatophyta</taxon>
        <taxon>Magnoliopsida</taxon>
        <taxon>Liliopsida</taxon>
        <taxon>Poales</taxon>
        <taxon>Poaceae</taxon>
        <taxon>BOP clade</taxon>
        <taxon>Pooideae</taxon>
        <taxon>Poodae</taxon>
        <taxon>Poeae</taxon>
        <taxon>Poeae Chloroplast Group 2 (Poeae type)</taxon>
        <taxon>Loliodinae</taxon>
        <taxon>Loliinae</taxon>
        <taxon>Lolium</taxon>
    </lineage>
</organism>
<feature type="compositionally biased region" description="Low complexity" evidence="3">
    <location>
        <begin position="137"/>
        <end position="152"/>
    </location>
</feature>
<dbReference type="Proteomes" id="UP001231189">
    <property type="component" value="Unassembled WGS sequence"/>
</dbReference>
<dbReference type="InterPro" id="IPR000504">
    <property type="entry name" value="RRM_dom"/>
</dbReference>
<accession>A0AAD8RGR6</accession>
<proteinExistence type="predicted"/>
<dbReference type="CDD" id="cd12384">
    <property type="entry name" value="RRM_RBM24_RBM38_like"/>
    <property type="match status" value="1"/>
</dbReference>
<evidence type="ECO:0000313" key="6">
    <source>
        <dbReference type="Proteomes" id="UP001231189"/>
    </source>
</evidence>
<dbReference type="Pfam" id="PF00076">
    <property type="entry name" value="RRM_1"/>
    <property type="match status" value="1"/>
</dbReference>
<dbReference type="PROSITE" id="PS50102">
    <property type="entry name" value="RRM"/>
    <property type="match status" value="1"/>
</dbReference>
<dbReference type="SUPFAM" id="SSF54928">
    <property type="entry name" value="RNA-binding domain, RBD"/>
    <property type="match status" value="1"/>
</dbReference>
<evidence type="ECO:0000259" key="4">
    <source>
        <dbReference type="PROSITE" id="PS50102"/>
    </source>
</evidence>
<sequence length="417" mass="45450">MFCHPNTQNLTRWIREYEFWRNQTREFRNQPRFAFEKSSRWLIFCSHVVPIAGGAKRTQTPPPQSQSSFLSPRLSLPTFSFHSAPDSLLPTPAAAAAAPIHSRRHPEPPGSRPAKIPSDPRLLPSAPRQMALQQQHAGSASGSASASSSSSGLHLTASPFGDTTHTKLFVGGLAWETTSERLRRFYEPFGEILEAVVISDRHSGRSKGYGFVTFRDPESATKACEDPSPVIDGRRANCNLASLGRAQPSTPLGRPRSAGSYFGVPVPRGVYVGGYGQHRPLPFGYYQGFTPVPQYSYSTYGTEYIYPQGTLNPYVGQQFVPVYGVSTAANTANQPFSQMSPSISGGFSGYPTMHGYSMPGNQFVHLTGSNYNNISPTHRPTIQAPFLVAPVPSHPHLVVPAHSPQFTQASGSDQRAS</sequence>
<protein>
    <recommendedName>
        <fullName evidence="4">RRM domain-containing protein</fullName>
    </recommendedName>
</protein>
<feature type="region of interest" description="Disordered" evidence="3">
    <location>
        <begin position="93"/>
        <end position="154"/>
    </location>
</feature>
<dbReference type="Gene3D" id="3.30.70.330">
    <property type="match status" value="1"/>
</dbReference>
<feature type="domain" description="RRM" evidence="4">
    <location>
        <begin position="166"/>
        <end position="248"/>
    </location>
</feature>
<gene>
    <name evidence="5" type="ORF">QYE76_024776</name>
</gene>
<dbReference type="PANTHER" id="PTHR11176">
    <property type="entry name" value="BOULE-RELATED"/>
    <property type="match status" value="1"/>
</dbReference>
<evidence type="ECO:0000256" key="3">
    <source>
        <dbReference type="SAM" id="MobiDB-lite"/>
    </source>
</evidence>
<dbReference type="InterPro" id="IPR035979">
    <property type="entry name" value="RBD_domain_sf"/>
</dbReference>
<dbReference type="GO" id="GO:0003723">
    <property type="term" value="F:RNA binding"/>
    <property type="evidence" value="ECO:0007669"/>
    <property type="project" value="UniProtKB-UniRule"/>
</dbReference>
<dbReference type="InterPro" id="IPR012677">
    <property type="entry name" value="Nucleotide-bd_a/b_plait_sf"/>
</dbReference>
<comment type="caution">
    <text evidence="5">The sequence shown here is derived from an EMBL/GenBank/DDBJ whole genome shotgun (WGS) entry which is preliminary data.</text>
</comment>
<name>A0AAD8RGR6_LOLMU</name>
<keyword evidence="1 2" id="KW-0694">RNA-binding</keyword>
<evidence type="ECO:0000256" key="1">
    <source>
        <dbReference type="ARBA" id="ARBA00022884"/>
    </source>
</evidence>
<dbReference type="PANTHER" id="PTHR11176:SF57">
    <property type="entry name" value="PROTEIN BOULE"/>
    <property type="match status" value="1"/>
</dbReference>